<dbReference type="AlphaFoldDB" id="A0A1D2M7X9"/>
<organism evidence="2 3">
    <name type="scientific">Orchesella cincta</name>
    <name type="common">Springtail</name>
    <name type="synonym">Podura cincta</name>
    <dbReference type="NCBI Taxonomy" id="48709"/>
    <lineage>
        <taxon>Eukaryota</taxon>
        <taxon>Metazoa</taxon>
        <taxon>Ecdysozoa</taxon>
        <taxon>Arthropoda</taxon>
        <taxon>Hexapoda</taxon>
        <taxon>Collembola</taxon>
        <taxon>Entomobryomorpha</taxon>
        <taxon>Entomobryoidea</taxon>
        <taxon>Orchesellidae</taxon>
        <taxon>Orchesellinae</taxon>
        <taxon>Orchesella</taxon>
    </lineage>
</organism>
<dbReference type="Proteomes" id="UP000094527">
    <property type="component" value="Unassembled WGS sequence"/>
</dbReference>
<comment type="caution">
    <text evidence="2">The sequence shown here is derived from an EMBL/GenBank/DDBJ whole genome shotgun (WGS) entry which is preliminary data.</text>
</comment>
<dbReference type="EMBL" id="LJIJ01002931">
    <property type="protein sequence ID" value="ODM89083.1"/>
    <property type="molecule type" value="Genomic_DNA"/>
</dbReference>
<gene>
    <name evidence="2" type="ORF">Ocin01_17602</name>
</gene>
<evidence type="ECO:0000256" key="1">
    <source>
        <dbReference type="SAM" id="MobiDB-lite"/>
    </source>
</evidence>
<accession>A0A1D2M7X9</accession>
<keyword evidence="3" id="KW-1185">Reference proteome</keyword>
<reference evidence="2 3" key="1">
    <citation type="journal article" date="2016" name="Genome Biol. Evol.">
        <title>Gene Family Evolution Reflects Adaptation to Soil Environmental Stressors in the Genome of the Collembolan Orchesella cincta.</title>
        <authorList>
            <person name="Faddeeva-Vakhrusheva A."/>
            <person name="Derks M.F."/>
            <person name="Anvar S.Y."/>
            <person name="Agamennone V."/>
            <person name="Suring W."/>
            <person name="Smit S."/>
            <person name="van Straalen N.M."/>
            <person name="Roelofs D."/>
        </authorList>
    </citation>
    <scope>NUCLEOTIDE SEQUENCE [LARGE SCALE GENOMIC DNA]</scope>
    <source>
        <tissue evidence="2">Mixed pool</tissue>
    </source>
</reference>
<protein>
    <submittedName>
        <fullName evidence="2">HEAT repeat-containing protein 5B</fullName>
    </submittedName>
</protein>
<proteinExistence type="predicted"/>
<name>A0A1D2M7X9_ORCCI</name>
<evidence type="ECO:0000313" key="3">
    <source>
        <dbReference type="Proteomes" id="UP000094527"/>
    </source>
</evidence>
<feature type="region of interest" description="Disordered" evidence="1">
    <location>
        <begin position="54"/>
        <end position="79"/>
    </location>
</feature>
<sequence length="112" mass="12076">MLLQTTGAAGSGAIEHDPCSLYQELAEGSSVPSLFPWSGVIPHSRFRLSPQIPRRNGLQQHGSVLRTLRKTVPPRNPSLGTAFHRLVADTGGPFSSPPLLRPLISSKPVDRC</sequence>
<evidence type="ECO:0000313" key="2">
    <source>
        <dbReference type="EMBL" id="ODM89083.1"/>
    </source>
</evidence>